<evidence type="ECO:0000313" key="1">
    <source>
        <dbReference type="EMBL" id="CAH0999091.1"/>
    </source>
</evidence>
<gene>
    <name evidence="1" type="ORF">LEM8419_00386</name>
</gene>
<organism evidence="1 2">
    <name type="scientific">Neolewinella maritima</name>
    <dbReference type="NCBI Taxonomy" id="1383882"/>
    <lineage>
        <taxon>Bacteria</taxon>
        <taxon>Pseudomonadati</taxon>
        <taxon>Bacteroidota</taxon>
        <taxon>Saprospiria</taxon>
        <taxon>Saprospirales</taxon>
        <taxon>Lewinellaceae</taxon>
        <taxon>Neolewinella</taxon>
    </lineage>
</organism>
<dbReference type="RefSeq" id="WP_238749288.1">
    <property type="nucleotide sequence ID" value="NZ_CAKLPZ010000001.1"/>
</dbReference>
<proteinExistence type="predicted"/>
<evidence type="ECO:0008006" key="3">
    <source>
        <dbReference type="Google" id="ProtNLM"/>
    </source>
</evidence>
<dbReference type="Proteomes" id="UP000837803">
    <property type="component" value="Unassembled WGS sequence"/>
</dbReference>
<accession>A0ABN8F2W8</accession>
<dbReference type="EMBL" id="CAKLPZ010000001">
    <property type="protein sequence ID" value="CAH0999091.1"/>
    <property type="molecule type" value="Genomic_DNA"/>
</dbReference>
<comment type="caution">
    <text evidence="1">The sequence shown here is derived from an EMBL/GenBank/DDBJ whole genome shotgun (WGS) entry which is preliminary data.</text>
</comment>
<name>A0ABN8F2W8_9BACT</name>
<keyword evidence="2" id="KW-1185">Reference proteome</keyword>
<sequence>MYGHTHHRKQRYRRKDCQRQFVSRNDHWIDERTRTYIEQLLRERISLRAICRAMQVSMTWLMNFAASIWEQTPADLGVNYELLDNLTEEELRGVELELDEMWSLWSGNKISGGSG</sequence>
<evidence type="ECO:0000313" key="2">
    <source>
        <dbReference type="Proteomes" id="UP000837803"/>
    </source>
</evidence>
<protein>
    <recommendedName>
        <fullName evidence="3">Transposase</fullName>
    </recommendedName>
</protein>
<reference evidence="1" key="1">
    <citation type="submission" date="2021-12" db="EMBL/GenBank/DDBJ databases">
        <authorList>
            <person name="Rodrigo-Torres L."/>
            <person name="Arahal R. D."/>
            <person name="Lucena T."/>
        </authorList>
    </citation>
    <scope>NUCLEOTIDE SEQUENCE</scope>
    <source>
        <strain evidence="1">CECT 8419</strain>
    </source>
</reference>